<dbReference type="AlphaFoldDB" id="A0A8S3JHG0"/>
<protein>
    <submittedName>
        <fullName evidence="1">Uncharacterized protein</fullName>
    </submittedName>
</protein>
<dbReference type="Proteomes" id="UP000676336">
    <property type="component" value="Unassembled WGS sequence"/>
</dbReference>
<proteinExistence type="predicted"/>
<name>A0A8S3JHG0_9BILA</name>
<comment type="caution">
    <text evidence="1">The sequence shown here is derived from an EMBL/GenBank/DDBJ whole genome shotgun (WGS) entry which is preliminary data.</text>
</comment>
<evidence type="ECO:0000313" key="2">
    <source>
        <dbReference type="Proteomes" id="UP000676336"/>
    </source>
</evidence>
<dbReference type="EMBL" id="CAJOBI010346256">
    <property type="protein sequence ID" value="CAF5218029.1"/>
    <property type="molecule type" value="Genomic_DNA"/>
</dbReference>
<gene>
    <name evidence="1" type="ORF">SMN809_LOCUS80758</name>
</gene>
<reference evidence="1" key="1">
    <citation type="submission" date="2021-02" db="EMBL/GenBank/DDBJ databases">
        <authorList>
            <person name="Nowell W R."/>
        </authorList>
    </citation>
    <scope>NUCLEOTIDE SEQUENCE</scope>
</reference>
<sequence>MDQFKAFIQRSSFLCPSYSLELNSIDSEFLQLLLTRLSIPSSREHHIIQSDIPLTDALLSLIHT</sequence>
<accession>A0A8S3JHG0</accession>
<feature type="non-terminal residue" evidence="1">
    <location>
        <position position="1"/>
    </location>
</feature>
<organism evidence="1 2">
    <name type="scientific">Rotaria magnacalcarata</name>
    <dbReference type="NCBI Taxonomy" id="392030"/>
    <lineage>
        <taxon>Eukaryota</taxon>
        <taxon>Metazoa</taxon>
        <taxon>Spiralia</taxon>
        <taxon>Gnathifera</taxon>
        <taxon>Rotifera</taxon>
        <taxon>Eurotatoria</taxon>
        <taxon>Bdelloidea</taxon>
        <taxon>Philodinida</taxon>
        <taxon>Philodinidae</taxon>
        <taxon>Rotaria</taxon>
    </lineage>
</organism>
<evidence type="ECO:0000313" key="1">
    <source>
        <dbReference type="EMBL" id="CAF5218029.1"/>
    </source>
</evidence>